<dbReference type="Pfam" id="PF00565">
    <property type="entry name" value="SNase"/>
    <property type="match status" value="1"/>
</dbReference>
<protein>
    <submittedName>
        <fullName evidence="3">Thermonuclease family protein</fullName>
    </submittedName>
</protein>
<dbReference type="Gene3D" id="2.40.50.90">
    <property type="match status" value="1"/>
</dbReference>
<keyword evidence="4" id="KW-1185">Reference proteome</keyword>
<dbReference type="PANTHER" id="PTHR12302">
    <property type="entry name" value="EBNA2 BINDING PROTEIN P100"/>
    <property type="match status" value="1"/>
</dbReference>
<comment type="caution">
    <text evidence="3">The sequence shown here is derived from an EMBL/GenBank/DDBJ whole genome shotgun (WGS) entry which is preliminary data.</text>
</comment>
<dbReference type="PROSITE" id="PS50830">
    <property type="entry name" value="TNASE_3"/>
    <property type="match status" value="1"/>
</dbReference>
<evidence type="ECO:0000313" key="4">
    <source>
        <dbReference type="Proteomes" id="UP000550508"/>
    </source>
</evidence>
<dbReference type="InterPro" id="IPR035437">
    <property type="entry name" value="SNase_OB-fold_sf"/>
</dbReference>
<evidence type="ECO:0000256" key="1">
    <source>
        <dbReference type="SAM" id="Phobius"/>
    </source>
</evidence>
<sequence length="213" mass="23511">MSSYRRYRRRWPLPARAQRPPWRRAFDFALMIVFFALVALLAARLNVRPPAELLAGRAYVIDGDTVSIAGNRIRLKGIDAPELAQDCGNGQAATGCGHASRQALIGFVGGRDVRCEASGKDKYDRTLATCYSGGINLNRAMVEAGQAVAYGDYHDVEASAIRARRGLWAIEFETPQDWRREHEAAANEQAPKSLPGPVDQLFAWLGRLLGGLW</sequence>
<dbReference type="Proteomes" id="UP000550508">
    <property type="component" value="Unassembled WGS sequence"/>
</dbReference>
<keyword evidence="1" id="KW-0472">Membrane</keyword>
<dbReference type="EMBL" id="JABUMX010000002">
    <property type="protein sequence ID" value="NTS31582.1"/>
    <property type="molecule type" value="Genomic_DNA"/>
</dbReference>
<evidence type="ECO:0000259" key="2">
    <source>
        <dbReference type="PROSITE" id="PS50830"/>
    </source>
</evidence>
<organism evidence="3 4">
    <name type="scientific">Phyllobacterium pellucidum</name>
    <dbReference type="NCBI Taxonomy" id="2740464"/>
    <lineage>
        <taxon>Bacteria</taxon>
        <taxon>Pseudomonadati</taxon>
        <taxon>Pseudomonadota</taxon>
        <taxon>Alphaproteobacteria</taxon>
        <taxon>Hyphomicrobiales</taxon>
        <taxon>Phyllobacteriaceae</taxon>
        <taxon>Phyllobacterium</taxon>
    </lineage>
</organism>
<keyword evidence="1" id="KW-1133">Transmembrane helix</keyword>
<name>A0A849VNT1_9HYPH</name>
<feature type="transmembrane region" description="Helical" evidence="1">
    <location>
        <begin position="25"/>
        <end position="43"/>
    </location>
</feature>
<dbReference type="InterPro" id="IPR016071">
    <property type="entry name" value="Staphylococal_nuclease_OB-fold"/>
</dbReference>
<reference evidence="3 4" key="1">
    <citation type="submission" date="2020-05" db="EMBL/GenBank/DDBJ databases">
        <authorList>
            <person name="Kim M.K."/>
        </authorList>
    </citation>
    <scope>NUCLEOTIDE SEQUENCE [LARGE SCALE GENOMIC DNA]</scope>
    <source>
        <strain evidence="3 4">BT25</strain>
    </source>
</reference>
<gene>
    <name evidence="3" type="ORF">HQ945_09990</name>
</gene>
<dbReference type="SUPFAM" id="SSF50199">
    <property type="entry name" value="Staphylococcal nuclease"/>
    <property type="match status" value="1"/>
</dbReference>
<dbReference type="PANTHER" id="PTHR12302:SF26">
    <property type="entry name" value="BLR1266 PROTEIN"/>
    <property type="match status" value="1"/>
</dbReference>
<proteinExistence type="predicted"/>
<evidence type="ECO:0000313" key="3">
    <source>
        <dbReference type="EMBL" id="NTS31582.1"/>
    </source>
</evidence>
<dbReference type="SMART" id="SM00318">
    <property type="entry name" value="SNc"/>
    <property type="match status" value="1"/>
</dbReference>
<keyword evidence="1" id="KW-0812">Transmembrane</keyword>
<feature type="domain" description="TNase-like" evidence="2">
    <location>
        <begin position="51"/>
        <end position="170"/>
    </location>
</feature>
<accession>A0A849VNT1</accession>
<dbReference type="RefSeq" id="WP_113280585.1">
    <property type="nucleotide sequence ID" value="NZ_JABUMX010000002.1"/>
</dbReference>
<dbReference type="AlphaFoldDB" id="A0A849VNT1"/>